<comment type="similarity">
    <text evidence="6">Belongs to the class IV-like SAM-binding methyltransferase superfamily. RNA methyltransferase TrmH family. RlmB subfamily.</text>
</comment>
<dbReference type="GO" id="GO:0003723">
    <property type="term" value="F:RNA binding"/>
    <property type="evidence" value="ECO:0007669"/>
    <property type="project" value="InterPro"/>
</dbReference>
<dbReference type="InterPro" id="IPR001537">
    <property type="entry name" value="SpoU_MeTrfase"/>
</dbReference>
<dbReference type="AlphaFoldDB" id="A0A1Q2M2N2"/>
<dbReference type="Gene3D" id="3.40.1280.10">
    <property type="match status" value="1"/>
</dbReference>
<dbReference type="InterPro" id="IPR013123">
    <property type="entry name" value="SpoU_subst-bd"/>
</dbReference>
<comment type="subcellular location">
    <subcellularLocation>
        <location evidence="6">Cytoplasm</location>
    </subcellularLocation>
</comment>
<sequence>MAQQLVYGLHAVQALLKSSPQQVQELLLLRGRRDQKLQKIIRQAEQNEIVIRFVDRRALDEKVADEGNHQGAVAICVGDTKIYDEQFLKSLLKDLDTNGEAPFLLILDGVTDPHNLGACLRSADAAGVHAVIAPKDKAAGLTPTARKVACGAAEVLPFITVTNLARTLQMLQQAGVWIYGAAGEAEQDVYQSSLTGPLALVMGAEGPGLRRLTRENCDHLIKIPMAGEVSSLNVSVATGVCLFEAVRQRRNG</sequence>
<dbReference type="EC" id="2.1.1.185" evidence="6"/>
<feature type="binding site" evidence="6">
    <location>
        <position position="223"/>
    </location>
    <ligand>
        <name>S-adenosyl-L-methionine</name>
        <dbReference type="ChEBI" id="CHEBI:59789"/>
    </ligand>
</feature>
<dbReference type="RefSeq" id="WP_077399871.1">
    <property type="nucleotide sequence ID" value="NZ_CP019650.1"/>
</dbReference>
<proteinExistence type="inferred from homology"/>
<dbReference type="InterPro" id="IPR004441">
    <property type="entry name" value="rRNA_MeTrfase_TrmH"/>
</dbReference>
<feature type="binding site" evidence="6">
    <location>
        <position position="203"/>
    </location>
    <ligand>
        <name>S-adenosyl-L-methionine</name>
        <dbReference type="ChEBI" id="CHEBI:59789"/>
    </ligand>
</feature>
<feature type="binding site" evidence="6">
    <location>
        <position position="232"/>
    </location>
    <ligand>
        <name>S-adenosyl-L-methionine</name>
        <dbReference type="ChEBI" id="CHEBI:59789"/>
    </ligand>
</feature>
<organism evidence="8 9">
    <name type="scientific">Microbulbifer agarilyticus</name>
    <dbReference type="NCBI Taxonomy" id="260552"/>
    <lineage>
        <taxon>Bacteria</taxon>
        <taxon>Pseudomonadati</taxon>
        <taxon>Pseudomonadota</taxon>
        <taxon>Gammaproteobacteria</taxon>
        <taxon>Cellvibrionales</taxon>
        <taxon>Microbulbiferaceae</taxon>
        <taxon>Microbulbifer</taxon>
    </lineage>
</organism>
<feature type="domain" description="RNA 2-O ribose methyltransferase substrate binding" evidence="7">
    <location>
        <begin position="5"/>
        <end position="82"/>
    </location>
</feature>
<dbReference type="EMBL" id="CP019650">
    <property type="protein sequence ID" value="AQQ66492.1"/>
    <property type="molecule type" value="Genomic_DNA"/>
</dbReference>
<dbReference type="GO" id="GO:0005829">
    <property type="term" value="C:cytosol"/>
    <property type="evidence" value="ECO:0007669"/>
    <property type="project" value="TreeGrafter"/>
</dbReference>
<dbReference type="SUPFAM" id="SSF75217">
    <property type="entry name" value="alpha/beta knot"/>
    <property type="match status" value="1"/>
</dbReference>
<evidence type="ECO:0000256" key="2">
    <source>
        <dbReference type="ARBA" id="ARBA00022552"/>
    </source>
</evidence>
<keyword evidence="4 6" id="KW-0808">Transferase</keyword>
<evidence type="ECO:0000313" key="9">
    <source>
        <dbReference type="Proteomes" id="UP000188219"/>
    </source>
</evidence>
<evidence type="ECO:0000259" key="7">
    <source>
        <dbReference type="SMART" id="SM00967"/>
    </source>
</evidence>
<dbReference type="SMART" id="SM00967">
    <property type="entry name" value="SpoU_sub_bind"/>
    <property type="match status" value="1"/>
</dbReference>
<dbReference type="KEGG" id="maga:Mag101_01655"/>
<dbReference type="InterPro" id="IPR029028">
    <property type="entry name" value="Alpha/beta_knot_MTases"/>
</dbReference>
<dbReference type="STRING" id="260552.Mag101_01655"/>
<dbReference type="InterPro" id="IPR024915">
    <property type="entry name" value="23S_rRNA_MeTrfase_RlmB"/>
</dbReference>
<dbReference type="eggNOG" id="COG0566">
    <property type="taxonomic scope" value="Bacteria"/>
</dbReference>
<dbReference type="PANTHER" id="PTHR46429">
    <property type="entry name" value="23S RRNA (GUANOSINE-2'-O-)-METHYLTRANSFERASE RLMB"/>
    <property type="match status" value="1"/>
</dbReference>
<keyword evidence="3 6" id="KW-0489">Methyltransferase</keyword>
<dbReference type="Gene3D" id="3.30.1330.30">
    <property type="match status" value="1"/>
</dbReference>
<dbReference type="InterPro" id="IPR029026">
    <property type="entry name" value="tRNA_m1G_MTases_N"/>
</dbReference>
<evidence type="ECO:0000256" key="5">
    <source>
        <dbReference type="ARBA" id="ARBA00022691"/>
    </source>
</evidence>
<dbReference type="PANTHER" id="PTHR46429:SF1">
    <property type="entry name" value="23S RRNA (GUANOSINE-2'-O-)-METHYLTRANSFERASE RLMB"/>
    <property type="match status" value="1"/>
</dbReference>
<dbReference type="OrthoDB" id="9785673at2"/>
<dbReference type="Pfam" id="PF00588">
    <property type="entry name" value="SpoU_methylase"/>
    <property type="match status" value="1"/>
</dbReference>
<dbReference type="Proteomes" id="UP000188219">
    <property type="component" value="Chromosome"/>
</dbReference>
<dbReference type="Pfam" id="PF08032">
    <property type="entry name" value="SpoU_sub_bind"/>
    <property type="match status" value="1"/>
</dbReference>
<dbReference type="CDD" id="cd18103">
    <property type="entry name" value="SpoU-like_RlmB"/>
    <property type="match status" value="1"/>
</dbReference>
<dbReference type="SUPFAM" id="SSF55315">
    <property type="entry name" value="L30e-like"/>
    <property type="match status" value="1"/>
</dbReference>
<keyword evidence="5 6" id="KW-0949">S-adenosyl-L-methionine</keyword>
<evidence type="ECO:0000256" key="1">
    <source>
        <dbReference type="ARBA" id="ARBA00022490"/>
    </source>
</evidence>
<reference evidence="8" key="1">
    <citation type="submission" date="2017-02" db="EMBL/GenBank/DDBJ databases">
        <title>Genome of Microbulbifer agarilyticus GP101.</title>
        <authorList>
            <person name="Jung J."/>
            <person name="Bae S.S."/>
            <person name="Baek K."/>
        </authorList>
    </citation>
    <scope>NUCLEOTIDE SEQUENCE [LARGE SCALE GENOMIC DNA]</scope>
    <source>
        <strain evidence="8">GP101</strain>
    </source>
</reference>
<dbReference type="HAMAP" id="MF_01887">
    <property type="entry name" value="23SrRNA_methyltr_B"/>
    <property type="match status" value="1"/>
</dbReference>
<comment type="function">
    <text evidence="6">Specifically methylates the ribose of guanosine 2251 in 23S rRNA.</text>
</comment>
<evidence type="ECO:0000313" key="8">
    <source>
        <dbReference type="EMBL" id="AQQ66492.1"/>
    </source>
</evidence>
<evidence type="ECO:0000256" key="3">
    <source>
        <dbReference type="ARBA" id="ARBA00022603"/>
    </source>
</evidence>
<keyword evidence="9" id="KW-1185">Reference proteome</keyword>
<dbReference type="NCBIfam" id="TIGR00186">
    <property type="entry name" value="rRNA_methyl_3"/>
    <property type="match status" value="1"/>
</dbReference>
<evidence type="ECO:0000256" key="6">
    <source>
        <dbReference type="HAMAP-Rule" id="MF_01887"/>
    </source>
</evidence>
<keyword evidence="2 6" id="KW-0698">rRNA processing</keyword>
<dbReference type="InterPro" id="IPR029064">
    <property type="entry name" value="Ribosomal_eL30-like_sf"/>
</dbReference>
<protein>
    <recommendedName>
        <fullName evidence="6">23S rRNA (guanosine-2'-O-)-methyltransferase RlmB</fullName>
        <ecNumber evidence="6">2.1.1.185</ecNumber>
    </recommendedName>
    <alternativeName>
        <fullName evidence="6">23S rRNA (guanosine2251 2'-O)-methyltransferase</fullName>
    </alternativeName>
    <alternativeName>
        <fullName evidence="6">23S rRNA Gm2251 2'-O-methyltransferase</fullName>
    </alternativeName>
</protein>
<keyword evidence="1 6" id="KW-0963">Cytoplasm</keyword>
<dbReference type="NCBIfam" id="NF008386">
    <property type="entry name" value="PRK11181.1"/>
    <property type="match status" value="1"/>
</dbReference>
<dbReference type="FunFam" id="3.40.1280.10:FF:000008">
    <property type="entry name" value="Group 3 RNA methyltransferase TrmH"/>
    <property type="match status" value="1"/>
</dbReference>
<evidence type="ECO:0000256" key="4">
    <source>
        <dbReference type="ARBA" id="ARBA00022679"/>
    </source>
</evidence>
<dbReference type="GO" id="GO:0070039">
    <property type="term" value="F:rRNA (guanosine-2'-O-)-methyltransferase activity"/>
    <property type="evidence" value="ECO:0007669"/>
    <property type="project" value="UniProtKB-UniRule"/>
</dbReference>
<accession>A0A1Q2M2N2</accession>
<comment type="catalytic activity">
    <reaction evidence="6">
        <text>guanosine(2251) in 23S rRNA + S-adenosyl-L-methionine = 2'-O-methylguanosine(2251) in 23S rRNA + S-adenosyl-L-homocysteine + H(+)</text>
        <dbReference type="Rhea" id="RHEA:24140"/>
        <dbReference type="Rhea" id="RHEA-COMP:10239"/>
        <dbReference type="Rhea" id="RHEA-COMP:10241"/>
        <dbReference type="ChEBI" id="CHEBI:15378"/>
        <dbReference type="ChEBI" id="CHEBI:57856"/>
        <dbReference type="ChEBI" id="CHEBI:59789"/>
        <dbReference type="ChEBI" id="CHEBI:74269"/>
        <dbReference type="ChEBI" id="CHEBI:74445"/>
        <dbReference type="EC" id="2.1.1.185"/>
    </reaction>
</comment>
<gene>
    <name evidence="6" type="primary">rlmB</name>
    <name evidence="8" type="ORF">Mag101_01655</name>
</gene>
<name>A0A1Q2M2N2_9GAMM</name>